<evidence type="ECO:0000256" key="8">
    <source>
        <dbReference type="ARBA" id="ARBA00023002"/>
    </source>
</evidence>
<evidence type="ECO:0000259" key="28">
    <source>
        <dbReference type="PROSITE" id="PS51471"/>
    </source>
</evidence>
<reference evidence="29" key="1">
    <citation type="submission" date="2021-03" db="EMBL/GenBank/DDBJ databases">
        <authorList>
            <person name="Bekaert M."/>
        </authorList>
    </citation>
    <scope>NUCLEOTIDE SEQUENCE</scope>
</reference>
<evidence type="ECO:0000256" key="10">
    <source>
        <dbReference type="ARBA" id="ARBA00023204"/>
    </source>
</evidence>
<keyword evidence="7" id="KW-0223">Dioxygenase</keyword>
<feature type="binding site" evidence="27">
    <location>
        <position position="400"/>
    </location>
    <ligand>
        <name>2-oxoglutarate</name>
        <dbReference type="ChEBI" id="CHEBI:16810"/>
    </ligand>
</feature>
<dbReference type="FunFam" id="2.60.120.590:FF:000004">
    <property type="entry name" value="DNA oxidative demethylase ALKBH2"/>
    <property type="match status" value="1"/>
</dbReference>
<evidence type="ECO:0000256" key="21">
    <source>
        <dbReference type="ARBA" id="ARBA00053025"/>
    </source>
</evidence>
<comment type="catalytic activity">
    <reaction evidence="15">
        <text>an N(3)-methyl-2'-deoxycytidine in double-stranded DNA + 2-oxoglutarate + O2 = a 2'-deoxycytidine in double-stranded DNA + formaldehyde + succinate + CO2 + H(+)</text>
        <dbReference type="Rhea" id="RHEA:70439"/>
        <dbReference type="Rhea" id="RHEA-COMP:14237"/>
        <dbReference type="Rhea" id="RHEA-COMP:17070"/>
        <dbReference type="ChEBI" id="CHEBI:15378"/>
        <dbReference type="ChEBI" id="CHEBI:15379"/>
        <dbReference type="ChEBI" id="CHEBI:16526"/>
        <dbReference type="ChEBI" id="CHEBI:16810"/>
        <dbReference type="ChEBI" id="CHEBI:16842"/>
        <dbReference type="ChEBI" id="CHEBI:30031"/>
        <dbReference type="ChEBI" id="CHEBI:85452"/>
        <dbReference type="ChEBI" id="CHEBI:139075"/>
    </reaction>
    <physiologicalReaction direction="left-to-right" evidence="15">
        <dbReference type="Rhea" id="RHEA:70440"/>
    </physiologicalReaction>
</comment>
<evidence type="ECO:0000256" key="18">
    <source>
        <dbReference type="ARBA" id="ARBA00052597"/>
    </source>
</evidence>
<evidence type="ECO:0000256" key="27">
    <source>
        <dbReference type="PIRSR" id="PIRSR632852-1"/>
    </source>
</evidence>
<evidence type="ECO:0000256" key="13">
    <source>
        <dbReference type="ARBA" id="ARBA00051165"/>
    </source>
</evidence>
<dbReference type="PANTHER" id="PTHR31573:SF1">
    <property type="entry name" value="DNA OXIDATIVE DEMETHYLASE ALKBH2"/>
    <property type="match status" value="1"/>
</dbReference>
<sequence>MLKNQSNSYDRPWNINKRYRFNCSNMNEIQILKYNGGEGGWSKNVDIGTFEGQKVVIQRLRPKPGSGDQDFRLNMFLKNLLMSDQLDHPSLVKVLGYCFRHTKGEAGYEQSSYFGDVSVVYEYGMGLTLNALNLTIAERLNHAADLASLLSYLHYSPLGSLADFDIKPEHFKMVNGKIKLIDLDHMNNVEPTCSLTLSTSHKNFKPCPFNISCQELTEIEMRKEEADELLIKCAELLEYNTGQLAKVKVFGKWHDIPRKQVAYGDAGLSYKFSSTIVPARPWIPFLKEIRDKISEVTKHEFNFVLINRYKDGHDHMGEHRDDEEDLVPGHPIASLSLGQPRDFVFRHADSRGKHAKRKIDSISVELQHGSLLMMNNPTNKFWYHSLPQRKRLMNVRINMTFRKMTQLAKRDISC</sequence>
<comment type="subunit">
    <text evidence="22">Interacts with PCNA homotrimer; this interaction is enhanced during the S-phase of the cell cycle. Interacts with nucleolar proteins NCL, UBTF and NPM1. Interacts with XRCC5-XRCC6 heterodimer.</text>
</comment>
<dbReference type="InterPro" id="IPR032852">
    <property type="entry name" value="ALKBH2"/>
</dbReference>
<feature type="binding site" evidence="27">
    <location>
        <begin position="250"/>
        <end position="252"/>
    </location>
    <ligand>
        <name>substrate</name>
    </ligand>
</feature>
<dbReference type="AlphaFoldDB" id="A0A8S3PX91"/>
<dbReference type="Proteomes" id="UP000683360">
    <property type="component" value="Unassembled WGS sequence"/>
</dbReference>
<dbReference type="SUPFAM" id="SSF51197">
    <property type="entry name" value="Clavaminate synthase-like"/>
    <property type="match status" value="1"/>
</dbReference>
<feature type="binding site" evidence="27">
    <location>
        <position position="402"/>
    </location>
    <ligand>
        <name>2-oxoglutarate</name>
        <dbReference type="ChEBI" id="CHEBI:16810"/>
    </ligand>
</feature>
<evidence type="ECO:0000256" key="6">
    <source>
        <dbReference type="ARBA" id="ARBA00022842"/>
    </source>
</evidence>
<keyword evidence="10" id="KW-0234">DNA repair</keyword>
<evidence type="ECO:0000256" key="14">
    <source>
        <dbReference type="ARBA" id="ARBA00051189"/>
    </source>
</evidence>
<accession>A0A8S3PX91</accession>
<evidence type="ECO:0000256" key="26">
    <source>
        <dbReference type="ARBA" id="ARBA00081727"/>
    </source>
</evidence>
<dbReference type="GO" id="GO:0006307">
    <property type="term" value="P:DNA alkylation repair"/>
    <property type="evidence" value="ECO:0007669"/>
    <property type="project" value="TreeGrafter"/>
</dbReference>
<evidence type="ECO:0000256" key="17">
    <source>
        <dbReference type="ARBA" id="ARBA00051755"/>
    </source>
</evidence>
<evidence type="ECO:0000256" key="25">
    <source>
        <dbReference type="ARBA" id="ARBA00077989"/>
    </source>
</evidence>
<dbReference type="InterPro" id="IPR027450">
    <property type="entry name" value="AlkB-like"/>
</dbReference>
<feature type="binding site" evidence="27">
    <location>
        <position position="319"/>
    </location>
    <ligand>
        <name>2-oxoglutarate</name>
        <dbReference type="ChEBI" id="CHEBI:16810"/>
    </ligand>
</feature>
<dbReference type="OrthoDB" id="445341at2759"/>
<dbReference type="PROSITE" id="PS51471">
    <property type="entry name" value="FE2OG_OXY"/>
    <property type="match status" value="1"/>
</dbReference>
<evidence type="ECO:0000256" key="20">
    <source>
        <dbReference type="ARBA" id="ARBA00052800"/>
    </source>
</evidence>
<comment type="catalytic activity">
    <reaction evidence="14">
        <text>a 1,N(6)-etheno-2'-deoxyadenosine in single-stranded DNA + 2-oxoglutarate + O2 + H2O = a 2'-deoxyadenosine in single-stranded DNA + glyoxal + succinate + CO2</text>
        <dbReference type="Rhea" id="RHEA:70459"/>
        <dbReference type="Rhea" id="RHEA-COMP:17896"/>
        <dbReference type="Rhea" id="RHEA-COMP:17904"/>
        <dbReference type="ChEBI" id="CHEBI:15377"/>
        <dbReference type="ChEBI" id="CHEBI:15379"/>
        <dbReference type="ChEBI" id="CHEBI:16526"/>
        <dbReference type="ChEBI" id="CHEBI:16810"/>
        <dbReference type="ChEBI" id="CHEBI:30031"/>
        <dbReference type="ChEBI" id="CHEBI:34779"/>
        <dbReference type="ChEBI" id="CHEBI:90615"/>
        <dbReference type="ChEBI" id="CHEBI:189583"/>
    </reaction>
    <physiologicalReaction direction="left-to-right" evidence="14">
        <dbReference type="Rhea" id="RHEA:70460"/>
    </physiologicalReaction>
</comment>
<evidence type="ECO:0000313" key="30">
    <source>
        <dbReference type="Proteomes" id="UP000683360"/>
    </source>
</evidence>
<keyword evidence="6" id="KW-0460">Magnesium</keyword>
<comment type="catalytic activity">
    <reaction evidence="19">
        <text>a 1,N(6)-etheno-2'-deoxyadenosine in double-stranded DNA + 2-oxoglutarate + O2 + H2O = a 2'-deoxyadenosine in double-stranded DNA + glyoxal + succinate + CO2</text>
        <dbReference type="Rhea" id="RHEA:70463"/>
        <dbReference type="Rhea" id="RHEA-COMP:17897"/>
        <dbReference type="Rhea" id="RHEA-COMP:17903"/>
        <dbReference type="ChEBI" id="CHEBI:15377"/>
        <dbReference type="ChEBI" id="CHEBI:15379"/>
        <dbReference type="ChEBI" id="CHEBI:16526"/>
        <dbReference type="ChEBI" id="CHEBI:16810"/>
        <dbReference type="ChEBI" id="CHEBI:30031"/>
        <dbReference type="ChEBI" id="CHEBI:34779"/>
        <dbReference type="ChEBI" id="CHEBI:90615"/>
        <dbReference type="ChEBI" id="CHEBI:189583"/>
    </reaction>
    <physiologicalReaction direction="left-to-right" evidence="19">
        <dbReference type="Rhea" id="RHEA:70464"/>
    </physiologicalReaction>
</comment>
<keyword evidence="30" id="KW-1185">Reference proteome</keyword>
<evidence type="ECO:0000256" key="7">
    <source>
        <dbReference type="ARBA" id="ARBA00022964"/>
    </source>
</evidence>
<dbReference type="Pfam" id="PF13532">
    <property type="entry name" value="2OG-FeII_Oxy_2"/>
    <property type="match status" value="1"/>
</dbReference>
<comment type="cofactor">
    <cofactor evidence="1">
        <name>Fe(2+)</name>
        <dbReference type="ChEBI" id="CHEBI:29033"/>
    </cofactor>
</comment>
<comment type="catalytic activity">
    <reaction evidence="20">
        <text>an N(1)-methyl-2'-deoxyadenosine in double-stranded DNA + 2-oxoglutarate + O2 = a 2'-deoxyadenosine in double-stranded DNA + formaldehyde + succinate + CO2 + H(+)</text>
        <dbReference type="Rhea" id="RHEA:70443"/>
        <dbReference type="Rhea" id="RHEA-COMP:14236"/>
        <dbReference type="Rhea" id="RHEA-COMP:17897"/>
        <dbReference type="ChEBI" id="CHEBI:15378"/>
        <dbReference type="ChEBI" id="CHEBI:15379"/>
        <dbReference type="ChEBI" id="CHEBI:16526"/>
        <dbReference type="ChEBI" id="CHEBI:16810"/>
        <dbReference type="ChEBI" id="CHEBI:16842"/>
        <dbReference type="ChEBI" id="CHEBI:30031"/>
        <dbReference type="ChEBI" id="CHEBI:90615"/>
        <dbReference type="ChEBI" id="CHEBI:139096"/>
    </reaction>
    <physiologicalReaction direction="left-to-right" evidence="20">
        <dbReference type="Rhea" id="RHEA:70444"/>
    </physiologicalReaction>
</comment>
<evidence type="ECO:0000256" key="19">
    <source>
        <dbReference type="ARBA" id="ARBA00052627"/>
    </source>
</evidence>
<feature type="domain" description="Fe2OG dioxygenase" evidence="28">
    <location>
        <begin position="300"/>
        <end position="405"/>
    </location>
</feature>
<dbReference type="PANTHER" id="PTHR31573">
    <property type="entry name" value="ALPHA-KETOGLUTARATE-DEPENDENT DIOXYGENASE ALKB HOMOLOG 2"/>
    <property type="match status" value="1"/>
</dbReference>
<comment type="catalytic activity">
    <reaction evidence="12">
        <text>an N(1)-methyl-2'-deoxyadenosine in single-stranded DNA + 2-oxoglutarate + O2 = a 2'-deoxyadenosine in single-stranded DNA + formaldehyde + succinate + CO2 + H(+)</text>
        <dbReference type="Rhea" id="RHEA:70447"/>
        <dbReference type="Rhea" id="RHEA-COMP:17895"/>
        <dbReference type="Rhea" id="RHEA-COMP:17896"/>
        <dbReference type="ChEBI" id="CHEBI:15378"/>
        <dbReference type="ChEBI" id="CHEBI:15379"/>
        <dbReference type="ChEBI" id="CHEBI:16526"/>
        <dbReference type="ChEBI" id="CHEBI:16810"/>
        <dbReference type="ChEBI" id="CHEBI:16842"/>
        <dbReference type="ChEBI" id="CHEBI:30031"/>
        <dbReference type="ChEBI" id="CHEBI:90615"/>
        <dbReference type="ChEBI" id="CHEBI:139096"/>
    </reaction>
    <physiologicalReaction direction="left-to-right" evidence="12">
        <dbReference type="Rhea" id="RHEA:70448"/>
    </physiologicalReaction>
</comment>
<dbReference type="InterPro" id="IPR005123">
    <property type="entry name" value="Oxoglu/Fe-dep_dioxygenase_dom"/>
</dbReference>
<dbReference type="SUPFAM" id="SSF56112">
    <property type="entry name" value="Protein kinase-like (PK-like)"/>
    <property type="match status" value="1"/>
</dbReference>
<evidence type="ECO:0000256" key="5">
    <source>
        <dbReference type="ARBA" id="ARBA00022763"/>
    </source>
</evidence>
<evidence type="ECO:0000256" key="12">
    <source>
        <dbReference type="ARBA" id="ARBA00051010"/>
    </source>
</evidence>
<keyword evidence="11" id="KW-0539">Nucleus</keyword>
<organism evidence="29 30">
    <name type="scientific">Mytilus edulis</name>
    <name type="common">Blue mussel</name>
    <dbReference type="NCBI Taxonomy" id="6550"/>
    <lineage>
        <taxon>Eukaryota</taxon>
        <taxon>Metazoa</taxon>
        <taxon>Spiralia</taxon>
        <taxon>Lophotrochozoa</taxon>
        <taxon>Mollusca</taxon>
        <taxon>Bivalvia</taxon>
        <taxon>Autobranchia</taxon>
        <taxon>Pteriomorphia</taxon>
        <taxon>Mytilida</taxon>
        <taxon>Mytiloidea</taxon>
        <taxon>Mytilidae</taxon>
        <taxon>Mytilinae</taxon>
        <taxon>Mytilus</taxon>
    </lineage>
</organism>
<comment type="subcellular location">
    <subcellularLocation>
        <location evidence="2">Nucleus</location>
        <location evidence="2">Nucleolus</location>
    </subcellularLocation>
    <subcellularLocation>
        <location evidence="3">Nucleus</location>
        <location evidence="3">Nucleoplasm</location>
    </subcellularLocation>
</comment>
<dbReference type="Gene3D" id="2.60.120.590">
    <property type="entry name" value="Alpha-ketoglutarate-dependent dioxygenase AlkB-like"/>
    <property type="match status" value="1"/>
</dbReference>
<dbReference type="GO" id="GO:0005654">
    <property type="term" value="C:nucleoplasm"/>
    <property type="evidence" value="ECO:0007669"/>
    <property type="project" value="UniProtKB-SubCell"/>
</dbReference>
<evidence type="ECO:0000256" key="11">
    <source>
        <dbReference type="ARBA" id="ARBA00023242"/>
    </source>
</evidence>
<evidence type="ECO:0000256" key="1">
    <source>
        <dbReference type="ARBA" id="ARBA00001954"/>
    </source>
</evidence>
<dbReference type="InterPro" id="IPR011009">
    <property type="entry name" value="Kinase-like_dom_sf"/>
</dbReference>
<keyword evidence="8 29" id="KW-0560">Oxidoreductase</keyword>
<dbReference type="GO" id="GO:0035516">
    <property type="term" value="F:broad specificity oxidative DNA demethylase activity"/>
    <property type="evidence" value="ECO:0007669"/>
    <property type="project" value="UniProtKB-EC"/>
</dbReference>
<feature type="binding site" evidence="27">
    <location>
        <position position="309"/>
    </location>
    <ligand>
        <name>2-oxoglutarate</name>
        <dbReference type="ChEBI" id="CHEBI:16810"/>
    </ligand>
</feature>
<comment type="caution">
    <text evidence="29">The sequence shown here is derived from an EMBL/GenBank/DDBJ whole genome shotgun (WGS) entry which is preliminary data.</text>
</comment>
<dbReference type="EMBL" id="CAJPWZ010000221">
    <property type="protein sequence ID" value="CAG2188364.1"/>
    <property type="molecule type" value="Genomic_DNA"/>
</dbReference>
<dbReference type="GO" id="GO:0051747">
    <property type="term" value="F:cytosine C-5 DNA demethylase activity"/>
    <property type="evidence" value="ECO:0007669"/>
    <property type="project" value="TreeGrafter"/>
</dbReference>
<evidence type="ECO:0000256" key="4">
    <source>
        <dbReference type="ARBA" id="ARBA00022723"/>
    </source>
</evidence>
<evidence type="ECO:0000256" key="3">
    <source>
        <dbReference type="ARBA" id="ARBA00004642"/>
    </source>
</evidence>
<comment type="catalytic activity">
    <reaction evidence="21">
        <text>a methylated nucleobase within DNA + 2-oxoglutarate + O2 = a nucleobase within DNA + formaldehyde + succinate + CO2</text>
        <dbReference type="Rhea" id="RHEA:30299"/>
        <dbReference type="Rhea" id="RHEA-COMP:12192"/>
        <dbReference type="Rhea" id="RHEA-COMP:12193"/>
        <dbReference type="ChEBI" id="CHEBI:15379"/>
        <dbReference type="ChEBI" id="CHEBI:16526"/>
        <dbReference type="ChEBI" id="CHEBI:16810"/>
        <dbReference type="ChEBI" id="CHEBI:16842"/>
        <dbReference type="ChEBI" id="CHEBI:30031"/>
        <dbReference type="ChEBI" id="CHEBI:32875"/>
        <dbReference type="ChEBI" id="CHEBI:64428"/>
        <dbReference type="EC" id="1.14.11.33"/>
    </reaction>
    <physiologicalReaction direction="left-to-right" evidence="21">
        <dbReference type="Rhea" id="RHEA:30300"/>
    </physiologicalReaction>
</comment>
<evidence type="ECO:0000256" key="23">
    <source>
        <dbReference type="ARBA" id="ARBA00066725"/>
    </source>
</evidence>
<keyword evidence="9" id="KW-0408">Iron</keyword>
<dbReference type="EC" id="1.14.11.33" evidence="23"/>
<dbReference type="GO" id="GO:0008198">
    <property type="term" value="F:ferrous iron binding"/>
    <property type="evidence" value="ECO:0007669"/>
    <property type="project" value="TreeGrafter"/>
</dbReference>
<keyword evidence="5" id="KW-0227">DNA damage</keyword>
<feature type="binding site" evidence="27">
    <location>
        <position position="307"/>
    </location>
    <ligand>
        <name>2-oxoglutarate</name>
        <dbReference type="ChEBI" id="CHEBI:16810"/>
    </ligand>
</feature>
<dbReference type="GO" id="GO:0005730">
    <property type="term" value="C:nucleolus"/>
    <property type="evidence" value="ECO:0007669"/>
    <property type="project" value="UniProtKB-SubCell"/>
</dbReference>
<evidence type="ECO:0000256" key="2">
    <source>
        <dbReference type="ARBA" id="ARBA00004604"/>
    </source>
</evidence>
<proteinExistence type="predicted"/>
<keyword evidence="4" id="KW-0479">Metal-binding</keyword>
<evidence type="ECO:0000256" key="16">
    <source>
        <dbReference type="ARBA" id="ARBA00051434"/>
    </source>
</evidence>
<gene>
    <name evidence="29" type="ORF">MEDL_3790</name>
</gene>
<protein>
    <recommendedName>
        <fullName evidence="24">DNA oxidative demethylase ALKBH2</fullName>
        <ecNumber evidence="23">1.14.11.33</ecNumber>
    </recommendedName>
    <alternativeName>
        <fullName evidence="25">Alkylated DNA repair protein alkB homolog 2</fullName>
    </alternativeName>
    <alternativeName>
        <fullName evidence="26">Alpha-ketoglutarate-dependent dioxygenase alkB homolog 2</fullName>
    </alternativeName>
</protein>
<evidence type="ECO:0000256" key="22">
    <source>
        <dbReference type="ARBA" id="ARBA00062909"/>
    </source>
</evidence>
<comment type="catalytic activity">
    <reaction evidence="13">
        <text>an N(3)-methyl-2'-deoxycytidine in single-stranded DNA + 2-oxoglutarate + O2 = a 2'-deoxycytidine in single-stranded DNA + formaldehyde + succinate + CO2 + H(+)</text>
        <dbReference type="Rhea" id="RHEA:70435"/>
        <dbReference type="Rhea" id="RHEA-COMP:12846"/>
        <dbReference type="Rhea" id="RHEA-COMP:17894"/>
        <dbReference type="ChEBI" id="CHEBI:15378"/>
        <dbReference type="ChEBI" id="CHEBI:15379"/>
        <dbReference type="ChEBI" id="CHEBI:16526"/>
        <dbReference type="ChEBI" id="CHEBI:16810"/>
        <dbReference type="ChEBI" id="CHEBI:16842"/>
        <dbReference type="ChEBI" id="CHEBI:30031"/>
        <dbReference type="ChEBI" id="CHEBI:85452"/>
        <dbReference type="ChEBI" id="CHEBI:139075"/>
    </reaction>
    <physiologicalReaction direction="left-to-right" evidence="13">
        <dbReference type="Rhea" id="RHEA:70436"/>
    </physiologicalReaction>
</comment>
<comment type="catalytic activity">
    <reaction evidence="18">
        <text>a 3,N(4)-etheno-2'-deoxycytidine in single-stranded DNA + 2-oxoglutarate + O2 + H2O = a 2'-deoxycytidine in single-stranded DNA + glyoxal + succinate + CO2</text>
        <dbReference type="Rhea" id="RHEA:70471"/>
        <dbReference type="Rhea" id="RHEA-COMP:12846"/>
        <dbReference type="Rhea" id="RHEA-COMP:17906"/>
        <dbReference type="ChEBI" id="CHEBI:15377"/>
        <dbReference type="ChEBI" id="CHEBI:15379"/>
        <dbReference type="ChEBI" id="CHEBI:16526"/>
        <dbReference type="ChEBI" id="CHEBI:16810"/>
        <dbReference type="ChEBI" id="CHEBI:30031"/>
        <dbReference type="ChEBI" id="CHEBI:34779"/>
        <dbReference type="ChEBI" id="CHEBI:85452"/>
        <dbReference type="ChEBI" id="CHEBI:189585"/>
    </reaction>
    <physiologicalReaction direction="left-to-right" evidence="18">
        <dbReference type="Rhea" id="RHEA:70472"/>
    </physiologicalReaction>
</comment>
<evidence type="ECO:0000256" key="15">
    <source>
        <dbReference type="ARBA" id="ARBA00051376"/>
    </source>
</evidence>
<comment type="catalytic activity">
    <reaction evidence="16">
        <text>a 3,N(4)-etheno-2'-deoxycytidine in double-stranded DNA + 2-oxoglutarate + O2 + H2O = a 2'-deoxycytidine in double-stranded DNA + glyoxal + succinate + CO2</text>
        <dbReference type="Rhea" id="RHEA:70467"/>
        <dbReference type="Rhea" id="RHEA-COMP:17070"/>
        <dbReference type="Rhea" id="RHEA-COMP:17905"/>
        <dbReference type="ChEBI" id="CHEBI:15377"/>
        <dbReference type="ChEBI" id="CHEBI:15379"/>
        <dbReference type="ChEBI" id="CHEBI:16526"/>
        <dbReference type="ChEBI" id="CHEBI:16810"/>
        <dbReference type="ChEBI" id="CHEBI:30031"/>
        <dbReference type="ChEBI" id="CHEBI:34779"/>
        <dbReference type="ChEBI" id="CHEBI:85452"/>
        <dbReference type="ChEBI" id="CHEBI:189585"/>
    </reaction>
    <physiologicalReaction direction="left-to-right" evidence="16">
        <dbReference type="Rhea" id="RHEA:70468"/>
    </physiologicalReaction>
</comment>
<feature type="binding site" evidence="27">
    <location>
        <position position="396"/>
    </location>
    <ligand>
        <name>2-oxoglutarate</name>
        <dbReference type="ChEBI" id="CHEBI:16810"/>
    </ligand>
</feature>
<evidence type="ECO:0000256" key="9">
    <source>
        <dbReference type="ARBA" id="ARBA00023004"/>
    </source>
</evidence>
<feature type="binding site" evidence="27">
    <location>
        <begin position="270"/>
        <end position="272"/>
    </location>
    <ligand>
        <name>substrate</name>
    </ligand>
</feature>
<dbReference type="InterPro" id="IPR037151">
    <property type="entry name" value="AlkB-like_sf"/>
</dbReference>
<comment type="catalytic activity">
    <reaction evidence="17">
        <text>a 1,N(2)-etheno-2'-deoxyguanosine in double-stranded DNA + 2-oxoglutarate + O2 + H2O = a 2'-deoxyguanosine in double-stranded DNA + glyoxal + succinate + CO2</text>
        <dbReference type="Rhea" id="RHEA:70487"/>
        <dbReference type="Rhea" id="RHEA-COMP:17910"/>
        <dbReference type="Rhea" id="RHEA-COMP:17912"/>
        <dbReference type="ChEBI" id="CHEBI:15377"/>
        <dbReference type="ChEBI" id="CHEBI:15379"/>
        <dbReference type="ChEBI" id="CHEBI:16526"/>
        <dbReference type="ChEBI" id="CHEBI:16810"/>
        <dbReference type="ChEBI" id="CHEBI:30031"/>
        <dbReference type="ChEBI" id="CHEBI:34779"/>
        <dbReference type="ChEBI" id="CHEBI:85445"/>
        <dbReference type="ChEBI" id="CHEBI:189586"/>
    </reaction>
    <physiologicalReaction direction="left-to-right" evidence="17">
        <dbReference type="Rhea" id="RHEA:70488"/>
    </physiologicalReaction>
</comment>
<name>A0A8S3PX91_MYTED</name>
<feature type="binding site" evidence="27">
    <location>
        <position position="322"/>
    </location>
    <ligand>
        <name>substrate</name>
    </ligand>
</feature>
<dbReference type="Gene3D" id="1.10.510.10">
    <property type="entry name" value="Transferase(Phosphotransferase) domain 1"/>
    <property type="match status" value="1"/>
</dbReference>
<evidence type="ECO:0000256" key="24">
    <source>
        <dbReference type="ARBA" id="ARBA00072134"/>
    </source>
</evidence>
<evidence type="ECO:0000313" key="29">
    <source>
        <dbReference type="EMBL" id="CAG2188364.1"/>
    </source>
</evidence>
<feature type="binding site" evidence="27">
    <location>
        <position position="384"/>
    </location>
    <ligand>
        <name>2-oxoglutarate</name>
        <dbReference type="ChEBI" id="CHEBI:16810"/>
    </ligand>
</feature>